<protein>
    <submittedName>
        <fullName evidence="1">Uncharacterized protein</fullName>
    </submittedName>
</protein>
<proteinExistence type="predicted"/>
<dbReference type="EMBL" id="MT143802">
    <property type="protein sequence ID" value="QJB02707.1"/>
    <property type="molecule type" value="Genomic_DNA"/>
</dbReference>
<name>A0A6M3LT34_9ZZZZ</name>
<accession>A0A6M3LT34</accession>
<dbReference type="SUPFAM" id="SSF52402">
    <property type="entry name" value="Adenine nucleotide alpha hydrolases-like"/>
    <property type="match status" value="1"/>
</dbReference>
<dbReference type="Gene3D" id="3.40.50.620">
    <property type="entry name" value="HUPs"/>
    <property type="match status" value="1"/>
</dbReference>
<evidence type="ECO:0000313" key="1">
    <source>
        <dbReference type="EMBL" id="QJA98430.1"/>
    </source>
</evidence>
<evidence type="ECO:0000313" key="2">
    <source>
        <dbReference type="EMBL" id="QJB02707.1"/>
    </source>
</evidence>
<sequence length="171" mass="19733">MLREWATISGGVCSTTMALKLGKKVNYLIVNTGDNMPHAWRNVWKLRQRKYRVIALSSMIAGYGTYWDYIEGEKLKPFYMTCSDKAKQRHMNYFFNTIGPVTVNIGYVKEDADRVADFVDKAKIKYKFPILDMSRAECEAVLHEEGFEVAKTGCNRCPKQPDRSKVPEWCL</sequence>
<dbReference type="AlphaFoldDB" id="A0A6M3LT34"/>
<reference evidence="1" key="1">
    <citation type="submission" date="2020-03" db="EMBL/GenBank/DDBJ databases">
        <title>The deep terrestrial virosphere.</title>
        <authorList>
            <person name="Holmfeldt K."/>
            <person name="Nilsson E."/>
            <person name="Simone D."/>
            <person name="Lopez-Fernandez M."/>
            <person name="Wu X."/>
            <person name="de Brujin I."/>
            <person name="Lundin D."/>
            <person name="Andersson A."/>
            <person name="Bertilsson S."/>
            <person name="Dopson M."/>
        </authorList>
    </citation>
    <scope>NUCLEOTIDE SEQUENCE</scope>
    <source>
        <strain evidence="1">MM171A01791</strain>
        <strain evidence="2">MM171B01090</strain>
    </source>
</reference>
<organism evidence="1">
    <name type="scientific">viral metagenome</name>
    <dbReference type="NCBI Taxonomy" id="1070528"/>
    <lineage>
        <taxon>unclassified sequences</taxon>
        <taxon>metagenomes</taxon>
        <taxon>organismal metagenomes</taxon>
    </lineage>
</organism>
<gene>
    <name evidence="1" type="ORF">MM171A01791_0003</name>
    <name evidence="2" type="ORF">MM171B01090_0005</name>
</gene>
<dbReference type="EMBL" id="MT143580">
    <property type="protein sequence ID" value="QJA98430.1"/>
    <property type="molecule type" value="Genomic_DNA"/>
</dbReference>
<dbReference type="InterPro" id="IPR014729">
    <property type="entry name" value="Rossmann-like_a/b/a_fold"/>
</dbReference>